<proteinExistence type="predicted"/>
<dbReference type="PANTHER" id="PTHR16840:SF9">
    <property type="entry name" value="GAS1A PROTEIN"/>
    <property type="match status" value="1"/>
</dbReference>
<dbReference type="InterPro" id="IPR016017">
    <property type="entry name" value="GDNF/GAS1"/>
</dbReference>
<feature type="region of interest" description="Disordered" evidence="6">
    <location>
        <begin position="214"/>
        <end position="239"/>
    </location>
</feature>
<feature type="transmembrane region" description="Helical" evidence="7">
    <location>
        <begin position="12"/>
        <end position="30"/>
    </location>
</feature>
<comment type="subcellular location">
    <subcellularLocation>
        <location evidence="1">Cell membrane</location>
    </subcellularLocation>
</comment>
<evidence type="ECO:0000256" key="5">
    <source>
        <dbReference type="ARBA" id="ARBA00023180"/>
    </source>
</evidence>
<organism evidence="9 10">
    <name type="scientific">Gambusia affinis</name>
    <name type="common">Western mosquitofish</name>
    <name type="synonym">Heterandria affinis</name>
    <dbReference type="NCBI Taxonomy" id="33528"/>
    <lineage>
        <taxon>Eukaryota</taxon>
        <taxon>Metazoa</taxon>
        <taxon>Chordata</taxon>
        <taxon>Craniata</taxon>
        <taxon>Vertebrata</taxon>
        <taxon>Euteleostomi</taxon>
        <taxon>Actinopterygii</taxon>
        <taxon>Neopterygii</taxon>
        <taxon>Teleostei</taxon>
        <taxon>Neoteleostei</taxon>
        <taxon>Acanthomorphata</taxon>
        <taxon>Ovalentaria</taxon>
        <taxon>Atherinomorphae</taxon>
        <taxon>Cyprinodontiformes</taxon>
        <taxon>Poeciliidae</taxon>
        <taxon>Poeciliinae</taxon>
        <taxon>Gambusia</taxon>
    </lineage>
</organism>
<dbReference type="Pfam" id="PF02351">
    <property type="entry name" value="GDNF"/>
    <property type="match status" value="1"/>
</dbReference>
<dbReference type="AlphaFoldDB" id="A0A315UXD3"/>
<evidence type="ECO:0000313" key="10">
    <source>
        <dbReference type="Proteomes" id="UP000250572"/>
    </source>
</evidence>
<dbReference type="GO" id="GO:0005886">
    <property type="term" value="C:plasma membrane"/>
    <property type="evidence" value="ECO:0007669"/>
    <property type="project" value="UniProtKB-SubCell"/>
</dbReference>
<keyword evidence="5" id="KW-0325">Glycoprotein</keyword>
<evidence type="ECO:0000256" key="7">
    <source>
        <dbReference type="SAM" id="Phobius"/>
    </source>
</evidence>
<evidence type="ECO:0000256" key="6">
    <source>
        <dbReference type="SAM" id="MobiDB-lite"/>
    </source>
</evidence>
<dbReference type="InterPro" id="IPR039596">
    <property type="entry name" value="GAS1"/>
</dbReference>
<keyword evidence="4 7" id="KW-0472">Membrane</keyword>
<keyword evidence="10" id="KW-1185">Reference proteome</keyword>
<protein>
    <recommendedName>
        <fullName evidence="8">GDNF/GAS1 domain-containing protein</fullName>
    </recommendedName>
</protein>
<dbReference type="Proteomes" id="UP000250572">
    <property type="component" value="Unassembled WGS sequence"/>
</dbReference>
<evidence type="ECO:0000313" key="9">
    <source>
        <dbReference type="EMBL" id="PWA15885.1"/>
    </source>
</evidence>
<feature type="domain" description="GDNF/GAS1" evidence="8">
    <location>
        <begin position="126"/>
        <end position="203"/>
    </location>
</feature>
<dbReference type="GO" id="GO:0051726">
    <property type="term" value="P:regulation of cell cycle"/>
    <property type="evidence" value="ECO:0007669"/>
    <property type="project" value="InterPro"/>
</dbReference>
<feature type="domain" description="GDNF/GAS1" evidence="8">
    <location>
        <begin position="41"/>
        <end position="117"/>
    </location>
</feature>
<dbReference type="STRING" id="33528.ENSGAFP00000025283"/>
<dbReference type="PANTHER" id="PTHR16840">
    <property type="entry name" value="GROWTH ARREST-SPECIFIC PROTEIN 1"/>
    <property type="match status" value="1"/>
</dbReference>
<name>A0A315UXD3_GAMAF</name>
<dbReference type="SMART" id="SM00907">
    <property type="entry name" value="GDNF"/>
    <property type="match status" value="2"/>
</dbReference>
<evidence type="ECO:0000256" key="1">
    <source>
        <dbReference type="ARBA" id="ARBA00004236"/>
    </source>
</evidence>
<keyword evidence="7" id="KW-1133">Transmembrane helix</keyword>
<gene>
    <name evidence="9" type="ORF">CCH79_00009032</name>
</gene>
<evidence type="ECO:0000259" key="8">
    <source>
        <dbReference type="SMART" id="SM00907"/>
    </source>
</evidence>
<evidence type="ECO:0000256" key="2">
    <source>
        <dbReference type="ARBA" id="ARBA00022475"/>
    </source>
</evidence>
<reference evidence="9 10" key="1">
    <citation type="journal article" date="2018" name="G3 (Bethesda)">
        <title>A High-Quality Reference Genome for the Invasive Mosquitofish Gambusia affinis Using a Chicago Library.</title>
        <authorList>
            <person name="Hoffberg S.L."/>
            <person name="Troendle N.J."/>
            <person name="Glenn T.C."/>
            <person name="Mahmud O."/>
            <person name="Louha S."/>
            <person name="Chalopin D."/>
            <person name="Bennetzen J.L."/>
            <person name="Mauricio R."/>
        </authorList>
    </citation>
    <scope>NUCLEOTIDE SEQUENCE [LARGE SCALE GENOMIC DNA]</scope>
    <source>
        <strain evidence="9">NE01/NJP1002.9</strain>
        <tissue evidence="9">Muscle</tissue>
    </source>
</reference>
<evidence type="ECO:0000256" key="3">
    <source>
        <dbReference type="ARBA" id="ARBA00022729"/>
    </source>
</evidence>
<accession>A0A315UXD3</accession>
<evidence type="ECO:0000256" key="4">
    <source>
        <dbReference type="ARBA" id="ARBA00023136"/>
    </source>
</evidence>
<sequence>MANSNLSMHGLARAVWPLGCVLLMFGYFSVASPHHGRQLICWQAILNCKNEPACNYAYDHYVQACKPVLSGAKKRCPSHCISSLVQLNLTKSGPALEDCSCDDDLICASTKRAIEPCLPRTTSTGCTEARLQCGRDAQCNSAMLDYLHHCGKLFNGAICTNACRNVIANMRKIPKGQKLETCMCDGSERTICEFVKSSMKMLCFDNPDTDREYGSGRWDGEEDDDDNPDGTVEPWSRASLPAAGPWGLTLLASILGRLDTSGEPSGGEACGNDLLGPSLEEKKGRKIGEQAVEELHTELPWQRLGICKHLQVKSPEQTHAKAFDMPLFTPLPKGVQGRGHLRLKSNNPQIKVQFMSLDWKTSHRGDSSLLVPYGDRKGLGLGTN</sequence>
<keyword evidence="2" id="KW-1003">Cell membrane</keyword>
<dbReference type="EMBL" id="NHOQ01002573">
    <property type="protein sequence ID" value="PWA15885.1"/>
    <property type="molecule type" value="Genomic_DNA"/>
</dbReference>
<comment type="caution">
    <text evidence="9">The sequence shown here is derived from an EMBL/GenBank/DDBJ whole genome shotgun (WGS) entry which is preliminary data.</text>
</comment>
<keyword evidence="3" id="KW-0732">Signal</keyword>
<keyword evidence="7" id="KW-0812">Transmembrane</keyword>